<dbReference type="InterPro" id="IPR014746">
    <property type="entry name" value="Gln_synth/guanido_kin_cat_dom"/>
</dbReference>
<evidence type="ECO:0000256" key="7">
    <source>
        <dbReference type="RuleBase" id="RU000505"/>
    </source>
</evidence>
<feature type="binding site" evidence="6">
    <location>
        <begin position="106"/>
        <end position="110"/>
    </location>
    <ligand>
        <name>ATP</name>
        <dbReference type="ChEBI" id="CHEBI:30616"/>
    </ligand>
</feature>
<evidence type="ECO:0000313" key="11">
    <source>
        <dbReference type="Proteomes" id="UP000228809"/>
    </source>
</evidence>
<dbReference type="InterPro" id="IPR022414">
    <property type="entry name" value="ATP-guanido_PTrfase_cat"/>
</dbReference>
<dbReference type="InterPro" id="IPR022413">
    <property type="entry name" value="ATP-guanido_PTrfase_N"/>
</dbReference>
<evidence type="ECO:0000256" key="5">
    <source>
        <dbReference type="ARBA" id="ARBA00022840"/>
    </source>
</evidence>
<dbReference type="FunFam" id="1.10.135.10:FF:000003">
    <property type="entry name" value="Three-domain arginine kinase"/>
    <property type="match status" value="1"/>
</dbReference>
<proteinExistence type="inferred from homology"/>
<feature type="domain" description="Phosphagen kinase C-terminal" evidence="9">
    <location>
        <begin position="103"/>
        <end position="339"/>
    </location>
</feature>
<dbReference type="SUPFAM" id="SSF48034">
    <property type="entry name" value="Guanido kinase N-terminal domain"/>
    <property type="match status" value="1"/>
</dbReference>
<dbReference type="GO" id="GO:0046314">
    <property type="term" value="P:phosphocreatine biosynthetic process"/>
    <property type="evidence" value="ECO:0007669"/>
    <property type="project" value="InterPro"/>
</dbReference>
<evidence type="ECO:0000256" key="6">
    <source>
        <dbReference type="PROSITE-ProRule" id="PRU00843"/>
    </source>
</evidence>
<name>A0A2M6WF58_9BACT</name>
<organism evidence="10 11">
    <name type="scientific">Candidatus Kaiserbacteria bacterium CG10_big_fil_rev_8_21_14_0_10_49_17</name>
    <dbReference type="NCBI Taxonomy" id="1974609"/>
    <lineage>
        <taxon>Bacteria</taxon>
        <taxon>Candidatus Kaiseribacteriota</taxon>
    </lineage>
</organism>
<dbReference type="Gene3D" id="1.10.135.10">
    <property type="entry name" value="ATP:guanido phosphotransferase, N-terminal domain"/>
    <property type="match status" value="1"/>
</dbReference>
<dbReference type="GO" id="GO:0004111">
    <property type="term" value="F:creatine kinase activity"/>
    <property type="evidence" value="ECO:0007669"/>
    <property type="project" value="InterPro"/>
</dbReference>
<dbReference type="AlphaFoldDB" id="A0A2M6WF58"/>
<dbReference type="PANTHER" id="PTHR11547">
    <property type="entry name" value="ARGININE OR CREATINE KINASE"/>
    <property type="match status" value="1"/>
</dbReference>
<evidence type="ECO:0000256" key="1">
    <source>
        <dbReference type="ARBA" id="ARBA00006798"/>
    </source>
</evidence>
<feature type="binding site" evidence="6">
    <location>
        <position position="169"/>
    </location>
    <ligand>
        <name>ATP</name>
        <dbReference type="ChEBI" id="CHEBI:30616"/>
    </ligand>
</feature>
<feature type="binding site" evidence="6">
    <location>
        <begin position="264"/>
        <end position="268"/>
    </location>
    <ligand>
        <name>ATP</name>
        <dbReference type="ChEBI" id="CHEBI:30616"/>
    </ligand>
</feature>
<dbReference type="Pfam" id="PF02807">
    <property type="entry name" value="ATP-gua_PtransN"/>
    <property type="match status" value="1"/>
</dbReference>
<dbReference type="GO" id="GO:0005615">
    <property type="term" value="C:extracellular space"/>
    <property type="evidence" value="ECO:0007669"/>
    <property type="project" value="TreeGrafter"/>
</dbReference>
<dbReference type="InterPro" id="IPR000749">
    <property type="entry name" value="ATP-guanido_PTrfase"/>
</dbReference>
<dbReference type="PANTHER" id="PTHR11547:SF38">
    <property type="entry name" value="ARGININE KINASE 1-RELATED"/>
    <property type="match status" value="1"/>
</dbReference>
<dbReference type="EMBL" id="PFBJ01000003">
    <property type="protein sequence ID" value="PIT91441.1"/>
    <property type="molecule type" value="Genomic_DNA"/>
</dbReference>
<protein>
    <submittedName>
        <fullName evidence="10">Arginine kinase</fullName>
    </submittedName>
</protein>
<dbReference type="CDD" id="cd07931">
    <property type="entry name" value="eukaryotic_phosphagen_kinases"/>
    <property type="match status" value="1"/>
</dbReference>
<gene>
    <name evidence="10" type="ORF">COU17_00415</name>
</gene>
<evidence type="ECO:0000259" key="8">
    <source>
        <dbReference type="PROSITE" id="PS51509"/>
    </source>
</evidence>
<dbReference type="SUPFAM" id="SSF55931">
    <property type="entry name" value="Glutamine synthetase/guanido kinase"/>
    <property type="match status" value="1"/>
</dbReference>
<dbReference type="InterPro" id="IPR036802">
    <property type="entry name" value="ATP-guanido_PTrfase_N_sf"/>
</dbReference>
<accession>A0A2M6WF58</accession>
<comment type="similarity">
    <text evidence="1 6 7">Belongs to the ATP:guanido phosphotransferase family.</text>
</comment>
<dbReference type="PROSITE" id="PS51509">
    <property type="entry name" value="PHOSPHAGEN_KINASE_N"/>
    <property type="match status" value="1"/>
</dbReference>
<keyword evidence="3 6" id="KW-0547">Nucleotide-binding</keyword>
<keyword evidence="2 6" id="KW-0808">Transferase</keyword>
<dbReference type="GO" id="GO:0005524">
    <property type="term" value="F:ATP binding"/>
    <property type="evidence" value="ECO:0007669"/>
    <property type="project" value="UniProtKB-UniRule"/>
</dbReference>
<dbReference type="InterPro" id="IPR022415">
    <property type="entry name" value="ATP-guanido_PTrfase_AS"/>
</dbReference>
<keyword evidence="4 6" id="KW-0418">Kinase</keyword>
<feature type="binding site" evidence="6">
    <location>
        <position position="213"/>
    </location>
    <ligand>
        <name>ATP</name>
        <dbReference type="ChEBI" id="CHEBI:30616"/>
    </ligand>
</feature>
<dbReference type="Proteomes" id="UP000228809">
    <property type="component" value="Unassembled WGS sequence"/>
</dbReference>
<evidence type="ECO:0000256" key="2">
    <source>
        <dbReference type="ARBA" id="ARBA00022679"/>
    </source>
</evidence>
<dbReference type="FunFam" id="3.30.590.10:FF:000006">
    <property type="entry name" value="Arginine kinase 1"/>
    <property type="match status" value="1"/>
</dbReference>
<dbReference type="Pfam" id="PF00217">
    <property type="entry name" value="ATP-gua_Ptrans"/>
    <property type="match status" value="1"/>
</dbReference>
<dbReference type="Gene3D" id="3.30.590.10">
    <property type="entry name" value="Glutamine synthetase/guanido kinase, catalytic domain"/>
    <property type="match status" value="1"/>
</dbReference>
<evidence type="ECO:0000259" key="9">
    <source>
        <dbReference type="PROSITE" id="PS51510"/>
    </source>
</evidence>
<comment type="caution">
    <text evidence="10">The sequence shown here is derived from an EMBL/GenBank/DDBJ whole genome shotgun (WGS) entry which is preliminary data.</text>
</comment>
<evidence type="ECO:0000313" key="10">
    <source>
        <dbReference type="EMBL" id="PIT91441.1"/>
    </source>
</evidence>
<keyword evidence="5 6" id="KW-0067">ATP-binding</keyword>
<feature type="binding site" evidence="6">
    <location>
        <begin position="292"/>
        <end position="297"/>
    </location>
    <ligand>
        <name>ATP</name>
        <dbReference type="ChEBI" id="CHEBI:30616"/>
    </ligand>
</feature>
<dbReference type="PROSITE" id="PS51510">
    <property type="entry name" value="PHOSPHAGEN_KINASE_C"/>
    <property type="match status" value="1"/>
</dbReference>
<reference evidence="11" key="1">
    <citation type="submission" date="2017-09" db="EMBL/GenBank/DDBJ databases">
        <title>Depth-based differentiation of microbial function through sediment-hosted aquifers and enrichment of novel symbionts in the deep terrestrial subsurface.</title>
        <authorList>
            <person name="Probst A.J."/>
            <person name="Ladd B."/>
            <person name="Jarett J.K."/>
            <person name="Geller-Mcgrath D.E."/>
            <person name="Sieber C.M.K."/>
            <person name="Emerson J.B."/>
            <person name="Anantharaman K."/>
            <person name="Thomas B.C."/>
            <person name="Malmstrom R."/>
            <person name="Stieglmeier M."/>
            <person name="Klingl A."/>
            <person name="Woyke T."/>
            <person name="Ryan C.M."/>
            <person name="Banfield J.F."/>
        </authorList>
    </citation>
    <scope>NUCLEOTIDE SEQUENCE [LARGE SCALE GENOMIC DNA]</scope>
</reference>
<evidence type="ECO:0000256" key="3">
    <source>
        <dbReference type="ARBA" id="ARBA00022741"/>
    </source>
</evidence>
<dbReference type="PROSITE" id="PS00112">
    <property type="entry name" value="PHOSPHAGEN_KINASE"/>
    <property type="match status" value="1"/>
</dbReference>
<sequence length="340" mass="38007">MHMPVKQSLLAKHFTEDVASELRRAKTNRGFSLDDITRSGVENPDSSIGVYAPDAESYEVFWGLFGPIIAEYHNIENVDSLAHPQDMTIKPGQFTGAELYRDRVISTRARVGRNLDGFALTPGMSLDERLEVERRVVDALSKLPDDLAGTYHSLADLDEETRNKLIEDHVLFKQGDRFLESAGVNRDWPAGRGIFLSNDKKFIVWVNEEDHLRIISLEQGGDLLSVYSRLVRAISEIEKNVPFAYTQQLGYLSSCPTNLGTAMRASFHMKLPALEKSGELDDFAKLLGLSVRGIHGEHSESVGGVYDISNKRRLGLSERDAIVGLHVGARRLATEEELRK</sequence>
<evidence type="ECO:0000256" key="4">
    <source>
        <dbReference type="ARBA" id="ARBA00022777"/>
    </source>
</evidence>
<feature type="domain" description="Phosphagen kinase N-terminal" evidence="8">
    <location>
        <begin position="1"/>
        <end position="74"/>
    </location>
</feature>